<feature type="signal peptide" evidence="1">
    <location>
        <begin position="1"/>
        <end position="31"/>
    </location>
</feature>
<feature type="chain" id="PRO_5007541940" evidence="1">
    <location>
        <begin position="32"/>
        <end position="98"/>
    </location>
</feature>
<organism evidence="2">
    <name type="scientific">Ixodes ricinus</name>
    <name type="common">Common tick</name>
    <name type="synonym">Acarus ricinus</name>
    <dbReference type="NCBI Taxonomy" id="34613"/>
    <lineage>
        <taxon>Eukaryota</taxon>
        <taxon>Metazoa</taxon>
        <taxon>Ecdysozoa</taxon>
        <taxon>Arthropoda</taxon>
        <taxon>Chelicerata</taxon>
        <taxon>Arachnida</taxon>
        <taxon>Acari</taxon>
        <taxon>Parasitiformes</taxon>
        <taxon>Ixodida</taxon>
        <taxon>Ixodoidea</taxon>
        <taxon>Ixodidae</taxon>
        <taxon>Ixodinae</taxon>
        <taxon>Ixodes</taxon>
    </lineage>
</organism>
<keyword evidence="1" id="KW-0732">Signal</keyword>
<evidence type="ECO:0000313" key="2">
    <source>
        <dbReference type="EMBL" id="JAR88280.1"/>
    </source>
</evidence>
<dbReference type="EMBL" id="GEGO01007124">
    <property type="protein sequence ID" value="JAR88280.1"/>
    <property type="molecule type" value="Transcribed_RNA"/>
</dbReference>
<proteinExistence type="predicted"/>
<name>A0A147BBX5_IXORI</name>
<evidence type="ECO:0000256" key="1">
    <source>
        <dbReference type="SAM" id="SignalP"/>
    </source>
</evidence>
<reference evidence="2" key="1">
    <citation type="journal article" date="2018" name="PLoS Negl. Trop. Dis.">
        <title>Sialome diversity of ticks revealed by RNAseq of single tick salivary glands.</title>
        <authorList>
            <person name="Perner J."/>
            <person name="Kropackova S."/>
            <person name="Kopacek P."/>
            <person name="Ribeiro J.M."/>
        </authorList>
    </citation>
    <scope>NUCLEOTIDE SEQUENCE</scope>
    <source>
        <strain evidence="2">Siblings of single egg batch collected in Ceske Budejovice</strain>
        <tissue evidence="2">Salivary glands</tissue>
    </source>
</reference>
<sequence length="98" mass="10775">MPLSMSSSISRWQILCFFACSFCITLAYSSAEQPPLLACSVLSLEPFGCFRFVILSFKTNALSTSKFSFKIRGTGICFLLISSRRSFSVSESSCTLAL</sequence>
<protein>
    <submittedName>
        <fullName evidence="2">Putative secreted protein</fullName>
    </submittedName>
</protein>
<dbReference type="AlphaFoldDB" id="A0A147BBX5"/>
<accession>A0A147BBX5</accession>